<gene>
    <name evidence="1" type="ORF">WA026_016629</name>
</gene>
<evidence type="ECO:0000313" key="1">
    <source>
        <dbReference type="EMBL" id="KAK9891830.1"/>
    </source>
</evidence>
<accession>A0AAW1VHG5</accession>
<comment type="caution">
    <text evidence="1">The sequence shown here is derived from an EMBL/GenBank/DDBJ whole genome shotgun (WGS) entry which is preliminary data.</text>
</comment>
<proteinExistence type="predicted"/>
<dbReference type="AlphaFoldDB" id="A0AAW1VHG5"/>
<dbReference type="EMBL" id="JARQZJ010000130">
    <property type="protein sequence ID" value="KAK9891830.1"/>
    <property type="molecule type" value="Genomic_DNA"/>
</dbReference>
<evidence type="ECO:0000313" key="2">
    <source>
        <dbReference type="Proteomes" id="UP001431783"/>
    </source>
</evidence>
<sequence>MEYLSELQIKKKTTKFLVTARLRLVTQDLNDREDLVELREKQTSDPQKQTSAPIRPDALNYNVVESPFTIFLFPKSEKTMILSAEHNEICSALSSLRQVIL</sequence>
<dbReference type="Proteomes" id="UP001431783">
    <property type="component" value="Unassembled WGS sequence"/>
</dbReference>
<organism evidence="1 2">
    <name type="scientific">Henosepilachna vigintioctopunctata</name>
    <dbReference type="NCBI Taxonomy" id="420089"/>
    <lineage>
        <taxon>Eukaryota</taxon>
        <taxon>Metazoa</taxon>
        <taxon>Ecdysozoa</taxon>
        <taxon>Arthropoda</taxon>
        <taxon>Hexapoda</taxon>
        <taxon>Insecta</taxon>
        <taxon>Pterygota</taxon>
        <taxon>Neoptera</taxon>
        <taxon>Endopterygota</taxon>
        <taxon>Coleoptera</taxon>
        <taxon>Polyphaga</taxon>
        <taxon>Cucujiformia</taxon>
        <taxon>Coccinelloidea</taxon>
        <taxon>Coccinellidae</taxon>
        <taxon>Epilachninae</taxon>
        <taxon>Epilachnini</taxon>
        <taxon>Henosepilachna</taxon>
    </lineage>
</organism>
<reference evidence="1 2" key="1">
    <citation type="submission" date="2023-03" db="EMBL/GenBank/DDBJ databases">
        <title>Genome insight into feeding habits of ladybird beetles.</title>
        <authorList>
            <person name="Li H.-S."/>
            <person name="Huang Y.-H."/>
            <person name="Pang H."/>
        </authorList>
    </citation>
    <scope>NUCLEOTIDE SEQUENCE [LARGE SCALE GENOMIC DNA]</scope>
    <source>
        <strain evidence="1">SYSU_2023b</strain>
        <tissue evidence="1">Whole body</tissue>
    </source>
</reference>
<name>A0AAW1VHG5_9CUCU</name>
<protein>
    <submittedName>
        <fullName evidence="1">Uncharacterized protein</fullName>
    </submittedName>
</protein>
<keyword evidence="2" id="KW-1185">Reference proteome</keyword>